<dbReference type="SUPFAM" id="SSF55120">
    <property type="entry name" value="Pseudouridine synthase"/>
    <property type="match status" value="1"/>
</dbReference>
<keyword evidence="4 5" id="KW-0413">Isomerase</keyword>
<evidence type="ECO:0000256" key="3">
    <source>
        <dbReference type="ARBA" id="ARBA00022694"/>
    </source>
</evidence>
<evidence type="ECO:0000256" key="2">
    <source>
        <dbReference type="ARBA" id="ARBA00005642"/>
    </source>
</evidence>
<dbReference type="InterPro" id="IPR002501">
    <property type="entry name" value="PsdUridine_synth_N"/>
</dbReference>
<dbReference type="CDD" id="cd02573">
    <property type="entry name" value="PseudoU_synth_EcTruB"/>
    <property type="match status" value="1"/>
</dbReference>
<dbReference type="GO" id="GO:0003723">
    <property type="term" value="F:RNA binding"/>
    <property type="evidence" value="ECO:0007669"/>
    <property type="project" value="InterPro"/>
</dbReference>
<reference evidence="7 8" key="1">
    <citation type="journal article" date="2015" name="Genome Announc.">
        <title>Expanding the biotechnology potential of lactobacilli through comparative genomics of 213 strains and associated genera.</title>
        <authorList>
            <person name="Sun Z."/>
            <person name="Harris H.M."/>
            <person name="McCann A."/>
            <person name="Guo C."/>
            <person name="Argimon S."/>
            <person name="Zhang W."/>
            <person name="Yang X."/>
            <person name="Jeffery I.B."/>
            <person name="Cooney J.C."/>
            <person name="Kagawa T.F."/>
            <person name="Liu W."/>
            <person name="Song Y."/>
            <person name="Salvetti E."/>
            <person name="Wrobel A."/>
            <person name="Rasinkangas P."/>
            <person name="Parkhill J."/>
            <person name="Rea M.C."/>
            <person name="O'Sullivan O."/>
            <person name="Ritari J."/>
            <person name="Douillard F.P."/>
            <person name="Paul Ross R."/>
            <person name="Yang R."/>
            <person name="Briner A.E."/>
            <person name="Felis G.E."/>
            <person name="de Vos W.M."/>
            <person name="Barrangou R."/>
            <person name="Klaenhammer T.R."/>
            <person name="Caufield P.W."/>
            <person name="Cui Y."/>
            <person name="Zhang H."/>
            <person name="O'Toole P.W."/>
        </authorList>
    </citation>
    <scope>NUCLEOTIDE SEQUENCE [LARGE SCALE GENOMIC DNA]</scope>
    <source>
        <strain evidence="7 8">DSM 23037</strain>
    </source>
</reference>
<evidence type="ECO:0000256" key="5">
    <source>
        <dbReference type="HAMAP-Rule" id="MF_01080"/>
    </source>
</evidence>
<dbReference type="OrthoDB" id="9802309at2"/>
<sequence>MLSGVIVLYKTKGMTSTDCVRDMRRVLQMKKVGHGGTLDPSVEGILPIAIGQATKIIDLMQTHNKTYIGEAILGFETDTEDLDGEVIKSQPIEEPYSEEVIEEAMEQLTGDIEQLPPMYSSIKVKGRRLYDYARNNISVERPMRHIHVSKYTKTSHSIYDKESKQQRFKFEITCAKGTYVRTLVKQLGDILGVPAVMSSLIRAKSAGFGLKDAVLLETLKENPEKASDYIVPLERFFEDQPTYNLSDKEFEMVQNGAKLNFPVDVERLCLYHNRKIKAIYKKDVKHPPLYRPEMMLLQNS</sequence>
<protein>
    <recommendedName>
        <fullName evidence="5">tRNA pseudouridine synthase B</fullName>
        <ecNumber evidence="5">5.4.99.25</ecNumber>
    </recommendedName>
    <alternativeName>
        <fullName evidence="5">tRNA pseudouridine(55) synthase</fullName>
        <shortName evidence="5">Psi55 synthase</shortName>
    </alternativeName>
    <alternativeName>
        <fullName evidence="5">tRNA pseudouridylate synthase</fullName>
    </alternativeName>
    <alternativeName>
        <fullName evidence="5">tRNA-uridine isomerase</fullName>
    </alternativeName>
</protein>
<feature type="domain" description="Pseudouridine synthase II N-terminal" evidence="6">
    <location>
        <begin position="24"/>
        <end position="180"/>
    </location>
</feature>
<comment type="caution">
    <text evidence="7">The sequence shown here is derived from an EMBL/GenBank/DDBJ whole genome shotgun (WGS) entry which is preliminary data.</text>
</comment>
<dbReference type="EC" id="5.4.99.25" evidence="5"/>
<accession>A0A0R2DI78</accession>
<dbReference type="Proteomes" id="UP000051378">
    <property type="component" value="Unassembled WGS sequence"/>
</dbReference>
<evidence type="ECO:0000259" key="6">
    <source>
        <dbReference type="Pfam" id="PF01509"/>
    </source>
</evidence>
<dbReference type="InterPro" id="IPR014780">
    <property type="entry name" value="tRNA_psdUridine_synth_TruB"/>
</dbReference>
<keyword evidence="8" id="KW-1185">Reference proteome</keyword>
<gene>
    <name evidence="5" type="primary">truB</name>
    <name evidence="7" type="ORF">FC86_GL000903</name>
</gene>
<dbReference type="FunFam" id="3.30.2350.10:FF:000011">
    <property type="entry name" value="tRNA pseudouridine synthase B"/>
    <property type="match status" value="1"/>
</dbReference>
<comment type="catalytic activity">
    <reaction evidence="1 5">
        <text>uridine(55) in tRNA = pseudouridine(55) in tRNA</text>
        <dbReference type="Rhea" id="RHEA:42532"/>
        <dbReference type="Rhea" id="RHEA-COMP:10101"/>
        <dbReference type="Rhea" id="RHEA-COMP:10102"/>
        <dbReference type="ChEBI" id="CHEBI:65314"/>
        <dbReference type="ChEBI" id="CHEBI:65315"/>
        <dbReference type="EC" id="5.4.99.25"/>
    </reaction>
</comment>
<dbReference type="GO" id="GO:0031119">
    <property type="term" value="P:tRNA pseudouridine synthesis"/>
    <property type="evidence" value="ECO:0007669"/>
    <property type="project" value="UniProtKB-UniRule"/>
</dbReference>
<organism evidence="7 8">
    <name type="scientific">Holzapfeliella floricola DSM 23037 = JCM 16512</name>
    <dbReference type="NCBI Taxonomy" id="1423744"/>
    <lineage>
        <taxon>Bacteria</taxon>
        <taxon>Bacillati</taxon>
        <taxon>Bacillota</taxon>
        <taxon>Bacilli</taxon>
        <taxon>Lactobacillales</taxon>
        <taxon>Lactobacillaceae</taxon>
        <taxon>Holzapfeliella</taxon>
    </lineage>
</organism>
<comment type="function">
    <text evidence="5">Responsible for synthesis of pseudouridine from uracil-55 in the psi GC loop of transfer RNAs.</text>
</comment>
<dbReference type="HAMAP" id="MF_01080">
    <property type="entry name" value="TruB_bact"/>
    <property type="match status" value="1"/>
</dbReference>
<dbReference type="PATRIC" id="fig|1423744.4.peg.928"/>
<dbReference type="PANTHER" id="PTHR13767:SF2">
    <property type="entry name" value="PSEUDOURIDYLATE SYNTHASE TRUB1"/>
    <property type="match status" value="1"/>
</dbReference>
<evidence type="ECO:0000256" key="4">
    <source>
        <dbReference type="ARBA" id="ARBA00023235"/>
    </source>
</evidence>
<proteinExistence type="inferred from homology"/>
<evidence type="ECO:0000256" key="1">
    <source>
        <dbReference type="ARBA" id="ARBA00000385"/>
    </source>
</evidence>
<evidence type="ECO:0000313" key="8">
    <source>
        <dbReference type="Proteomes" id="UP000051378"/>
    </source>
</evidence>
<dbReference type="NCBIfam" id="TIGR00431">
    <property type="entry name" value="TruB"/>
    <property type="match status" value="1"/>
</dbReference>
<dbReference type="InterPro" id="IPR020103">
    <property type="entry name" value="PsdUridine_synth_cat_dom_sf"/>
</dbReference>
<feature type="active site" description="Nucleophile" evidence="5">
    <location>
        <position position="39"/>
    </location>
</feature>
<dbReference type="PANTHER" id="PTHR13767">
    <property type="entry name" value="TRNA-PSEUDOURIDINE SYNTHASE"/>
    <property type="match status" value="1"/>
</dbReference>
<evidence type="ECO:0000313" key="7">
    <source>
        <dbReference type="EMBL" id="KRN03791.1"/>
    </source>
</evidence>
<dbReference type="GO" id="GO:0160148">
    <property type="term" value="F:tRNA pseudouridine(55) synthase activity"/>
    <property type="evidence" value="ECO:0007669"/>
    <property type="project" value="UniProtKB-EC"/>
</dbReference>
<dbReference type="STRING" id="1423744.FC86_GL000903"/>
<dbReference type="RefSeq" id="WP_056975104.1">
    <property type="nucleotide sequence ID" value="NZ_AYZL01000020.1"/>
</dbReference>
<keyword evidence="3 5" id="KW-0819">tRNA processing</keyword>
<dbReference type="GO" id="GO:1990481">
    <property type="term" value="P:mRNA pseudouridine synthesis"/>
    <property type="evidence" value="ECO:0007669"/>
    <property type="project" value="TreeGrafter"/>
</dbReference>
<dbReference type="Gene3D" id="3.30.2350.10">
    <property type="entry name" value="Pseudouridine synthase"/>
    <property type="match status" value="1"/>
</dbReference>
<dbReference type="Pfam" id="PF01509">
    <property type="entry name" value="TruB_N"/>
    <property type="match status" value="1"/>
</dbReference>
<comment type="similarity">
    <text evidence="2 5">Belongs to the pseudouridine synthase TruB family. Type 1 subfamily.</text>
</comment>
<name>A0A0R2DI78_9LACO</name>
<dbReference type="AlphaFoldDB" id="A0A0R2DI78"/>
<dbReference type="EMBL" id="AYZL01000020">
    <property type="protein sequence ID" value="KRN03791.1"/>
    <property type="molecule type" value="Genomic_DNA"/>
</dbReference>